<feature type="transmembrane region" description="Helical" evidence="6">
    <location>
        <begin position="546"/>
        <end position="567"/>
    </location>
</feature>
<dbReference type="GO" id="GO:0006813">
    <property type="term" value="P:potassium ion transport"/>
    <property type="evidence" value="ECO:0007669"/>
    <property type="project" value="UniProtKB-KW"/>
</dbReference>
<dbReference type="PANTHER" id="PTHR32468:SF17">
    <property type="entry name" value="CATION_H(+) ANTIPORTER 4"/>
    <property type="match status" value="1"/>
</dbReference>
<keyword evidence="6" id="KW-1133">Transmembrane helix</keyword>
<feature type="domain" description="Cation/H(+) antiporter C-terminal" evidence="8">
    <location>
        <begin position="861"/>
        <end position="1001"/>
    </location>
</feature>
<keyword evidence="2" id="KW-0813">Transport</keyword>
<dbReference type="EMBL" id="DF973345">
    <property type="protein sequence ID" value="GAU26983.1"/>
    <property type="molecule type" value="Genomic_DNA"/>
</dbReference>
<feature type="transmembrane region" description="Helical" evidence="6">
    <location>
        <begin position="661"/>
        <end position="684"/>
    </location>
</feature>
<evidence type="ECO:0000256" key="4">
    <source>
        <dbReference type="ARBA" id="ARBA00022958"/>
    </source>
</evidence>
<reference evidence="10" key="1">
    <citation type="journal article" date="2017" name="Front. Plant Sci.">
        <title>Climate Clever Clovers: New Paradigm to Reduce the Environmental Footprint of Ruminants by Breeding Low Methanogenic Forages Utilizing Haplotype Variation.</title>
        <authorList>
            <person name="Kaur P."/>
            <person name="Appels R."/>
            <person name="Bayer P.E."/>
            <person name="Keeble-Gagnere G."/>
            <person name="Wang J."/>
            <person name="Hirakawa H."/>
            <person name="Shirasawa K."/>
            <person name="Vercoe P."/>
            <person name="Stefanova K."/>
            <person name="Durmic Z."/>
            <person name="Nichols P."/>
            <person name="Revell C."/>
            <person name="Isobe S.N."/>
            <person name="Edwards D."/>
            <person name="Erskine W."/>
        </authorList>
    </citation>
    <scope>NUCLEOTIDE SEQUENCE [LARGE SCALE GENOMIC DNA]</scope>
    <source>
        <strain evidence="10">cv. Daliak</strain>
    </source>
</reference>
<dbReference type="PANTHER" id="PTHR32468">
    <property type="entry name" value="CATION/H + ANTIPORTER"/>
    <property type="match status" value="1"/>
</dbReference>
<dbReference type="GO" id="GO:0098662">
    <property type="term" value="P:inorganic cation transmembrane transport"/>
    <property type="evidence" value="ECO:0007669"/>
    <property type="project" value="TreeGrafter"/>
</dbReference>
<keyword evidence="4" id="KW-0630">Potassium</keyword>
<dbReference type="InterPro" id="IPR000477">
    <property type="entry name" value="RT_dom"/>
</dbReference>
<evidence type="ECO:0000313" key="9">
    <source>
        <dbReference type="EMBL" id="GAU26983.1"/>
    </source>
</evidence>
<dbReference type="Pfam" id="PF00078">
    <property type="entry name" value="RVT_1"/>
    <property type="match status" value="1"/>
</dbReference>
<accession>A0A2Z6MAB6</accession>
<sequence length="1018" mass="114987">MTKWNGVLEGNAYKDGFFNYMGTMNDVVCKLGKLSALVNFEKACPIHPGRGLRQGDPLSPNLFIIVAEGLTSLINKAVASGELHGAKICRGAPMVSHLLFTDDCFLFCRSSLSETRKLMEILKTYGEASEQEINLSKSEVFFSRNISRAAPEDLSNIMGVKHVLERVINSFWWGGGNNNKDIRWLAWDKMACPKEMGGLGFRDFQMFNMAMVAKQGWNFINNPNSLVARIFKARILAVPLVHLIEEDKIIWNEESDGLYSVRSGYRKLMKEIMIRMDPRDRETWGSKQVAGRVAVLLWIIWQNRNNYVWNNNKSSAQQIGMQAAHMWNEWAMAQGLLEGNQIYESQQQMHSQHHIHTAEQQTNQAQHEQLQQLQGQQHLSIAQQHISHAQQQFAWQQQQQTVLPMQQWRYPPPGYVKCNVDASFYDTAGAIGWGWCAHADVFDLFWNSSLEIYIMSFWNPQVHFYEHYMSVVHKTKSGVSNIASIAIIAPYLCSMVVLNAYSSKYLQPVEVKILGAIIGLFCMTPFPVISSNLSDLKILNSELGRIGLSASLVSEIFNVFLSSLITFSKLIGERGLTNALLCVMAAVLYILSVIFIIRPVMFWIIRQTPEVIVVTKFAACMITSLRNGMPWNDAICLSLIMSSKGIVEMAAFSLIRDSKGLPGNIFALVMICIIVNSTLIPMMLRYMYDPSKKYVGYIKRNITDLKSNSELRVLACIHRPENIPATINLLEATYPTKQEPISTYALQLIELVGRASPIFICHNLQRKMKSNSNTSMADKLLESFQSLEREFQDCLAVNAFTAISPQEMMYEDICTLALDKLTSLIILPFHRQWSCDGNSVELEDESLRDINYRVMERAPCGKDDREALFFTKRMTKNPHVKLTVVRFLSFDDVDDDSKGSGYEGLLDNELLDEIKTKNKIGNVSVKYVEKTVKDGPETALIVRSLVTEFDLIVVGRQAGVETTQTSGLLQWSEYSELGVLGDLLVSTDAGGNASVFVIQQQRTTMDVLLLPELKPIKK</sequence>
<dbReference type="GO" id="GO:0006885">
    <property type="term" value="P:regulation of pH"/>
    <property type="evidence" value="ECO:0007669"/>
    <property type="project" value="TreeGrafter"/>
</dbReference>
<evidence type="ECO:0000313" key="10">
    <source>
        <dbReference type="Proteomes" id="UP000242715"/>
    </source>
</evidence>
<feature type="transmembrane region" description="Helical" evidence="6">
    <location>
        <begin position="482"/>
        <end position="501"/>
    </location>
</feature>
<evidence type="ECO:0000256" key="6">
    <source>
        <dbReference type="SAM" id="Phobius"/>
    </source>
</evidence>
<dbReference type="InterPro" id="IPR038770">
    <property type="entry name" value="Na+/solute_symporter_sf"/>
</dbReference>
<dbReference type="OrthoDB" id="1938353at2759"/>
<feature type="transmembrane region" description="Helical" evidence="6">
    <location>
        <begin position="635"/>
        <end position="655"/>
    </location>
</feature>
<gene>
    <name evidence="9" type="ORF">TSUD_290330</name>
</gene>
<protein>
    <submittedName>
        <fullName evidence="9">Uncharacterized protein</fullName>
    </submittedName>
</protein>
<evidence type="ECO:0000259" key="7">
    <source>
        <dbReference type="Pfam" id="PF00078"/>
    </source>
</evidence>
<dbReference type="Proteomes" id="UP000242715">
    <property type="component" value="Unassembled WGS sequence"/>
</dbReference>
<evidence type="ECO:0000256" key="5">
    <source>
        <dbReference type="ARBA" id="ARBA00023065"/>
    </source>
</evidence>
<proteinExistence type="predicted"/>
<feature type="transmembrane region" description="Helical" evidence="6">
    <location>
        <begin position="579"/>
        <end position="605"/>
    </location>
</feature>
<evidence type="ECO:0000259" key="8">
    <source>
        <dbReference type="Pfam" id="PF23259"/>
    </source>
</evidence>
<keyword evidence="5" id="KW-0406">Ion transport</keyword>
<dbReference type="Gene3D" id="1.20.1530.20">
    <property type="match status" value="2"/>
</dbReference>
<dbReference type="Pfam" id="PF23259">
    <property type="entry name" value="CHX17_C"/>
    <property type="match status" value="1"/>
</dbReference>
<dbReference type="GO" id="GO:0016020">
    <property type="term" value="C:membrane"/>
    <property type="evidence" value="ECO:0007669"/>
    <property type="project" value="UniProtKB-SubCell"/>
</dbReference>
<evidence type="ECO:0000256" key="2">
    <source>
        <dbReference type="ARBA" id="ARBA00022448"/>
    </source>
</evidence>
<keyword evidence="10" id="KW-1185">Reference proteome</keyword>
<dbReference type="InterPro" id="IPR050794">
    <property type="entry name" value="CPA2_transporter"/>
</dbReference>
<keyword evidence="3" id="KW-0633">Potassium transport</keyword>
<organism evidence="9 10">
    <name type="scientific">Trifolium subterraneum</name>
    <name type="common">Subterranean clover</name>
    <dbReference type="NCBI Taxonomy" id="3900"/>
    <lineage>
        <taxon>Eukaryota</taxon>
        <taxon>Viridiplantae</taxon>
        <taxon>Streptophyta</taxon>
        <taxon>Embryophyta</taxon>
        <taxon>Tracheophyta</taxon>
        <taxon>Spermatophyta</taxon>
        <taxon>Magnoliopsida</taxon>
        <taxon>eudicotyledons</taxon>
        <taxon>Gunneridae</taxon>
        <taxon>Pentapetalae</taxon>
        <taxon>rosids</taxon>
        <taxon>fabids</taxon>
        <taxon>Fabales</taxon>
        <taxon>Fabaceae</taxon>
        <taxon>Papilionoideae</taxon>
        <taxon>50 kb inversion clade</taxon>
        <taxon>NPAAA clade</taxon>
        <taxon>Hologalegina</taxon>
        <taxon>IRL clade</taxon>
        <taxon>Trifolieae</taxon>
        <taxon>Trifolium</taxon>
    </lineage>
</organism>
<dbReference type="InterPro" id="IPR057290">
    <property type="entry name" value="CHX17_C"/>
</dbReference>
<dbReference type="GO" id="GO:0012505">
    <property type="term" value="C:endomembrane system"/>
    <property type="evidence" value="ECO:0007669"/>
    <property type="project" value="TreeGrafter"/>
</dbReference>
<feature type="domain" description="Reverse transcriptase" evidence="7">
    <location>
        <begin position="39"/>
        <end position="142"/>
    </location>
</feature>
<dbReference type="AlphaFoldDB" id="A0A2Z6MAB6"/>
<keyword evidence="6" id="KW-0812">Transmembrane</keyword>
<evidence type="ECO:0000256" key="1">
    <source>
        <dbReference type="ARBA" id="ARBA00004141"/>
    </source>
</evidence>
<keyword evidence="6" id="KW-0472">Membrane</keyword>
<name>A0A2Z6MAB6_TRISU</name>
<feature type="transmembrane region" description="Helical" evidence="6">
    <location>
        <begin position="513"/>
        <end position="534"/>
    </location>
</feature>
<comment type="subcellular location">
    <subcellularLocation>
        <location evidence="1">Membrane</location>
        <topology evidence="1">Multi-pass membrane protein</topology>
    </subcellularLocation>
</comment>
<evidence type="ECO:0000256" key="3">
    <source>
        <dbReference type="ARBA" id="ARBA00022538"/>
    </source>
</evidence>